<dbReference type="EMBL" id="KV423922">
    <property type="protein sequence ID" value="KZT61504.1"/>
    <property type="molecule type" value="Genomic_DNA"/>
</dbReference>
<sequence length="79" mass="8277">MGWMPVMRAPVGAAPPPLPCLRSTTPPALHDDAAWHLPTPACASLSPAACFAQSCLAPAQLGGFWSLLLWLFACCLAEC</sequence>
<organism evidence="1 2">
    <name type="scientific">Calocera cornea HHB12733</name>
    <dbReference type="NCBI Taxonomy" id="1353952"/>
    <lineage>
        <taxon>Eukaryota</taxon>
        <taxon>Fungi</taxon>
        <taxon>Dikarya</taxon>
        <taxon>Basidiomycota</taxon>
        <taxon>Agaricomycotina</taxon>
        <taxon>Dacrymycetes</taxon>
        <taxon>Dacrymycetales</taxon>
        <taxon>Dacrymycetaceae</taxon>
        <taxon>Calocera</taxon>
    </lineage>
</organism>
<protein>
    <submittedName>
        <fullName evidence="1">Uncharacterized protein</fullName>
    </submittedName>
</protein>
<accession>A0A165J896</accession>
<proteinExistence type="predicted"/>
<name>A0A165J896_9BASI</name>
<reference evidence="1 2" key="1">
    <citation type="journal article" date="2016" name="Mol. Biol. Evol.">
        <title>Comparative Genomics of Early-Diverging Mushroom-Forming Fungi Provides Insights into the Origins of Lignocellulose Decay Capabilities.</title>
        <authorList>
            <person name="Nagy L.G."/>
            <person name="Riley R."/>
            <person name="Tritt A."/>
            <person name="Adam C."/>
            <person name="Daum C."/>
            <person name="Floudas D."/>
            <person name="Sun H."/>
            <person name="Yadav J.S."/>
            <person name="Pangilinan J."/>
            <person name="Larsson K.H."/>
            <person name="Matsuura K."/>
            <person name="Barry K."/>
            <person name="Labutti K."/>
            <person name="Kuo R."/>
            <person name="Ohm R.A."/>
            <person name="Bhattacharya S.S."/>
            <person name="Shirouzu T."/>
            <person name="Yoshinaga Y."/>
            <person name="Martin F.M."/>
            <person name="Grigoriev I.V."/>
            <person name="Hibbett D.S."/>
        </authorList>
    </citation>
    <scope>NUCLEOTIDE SEQUENCE [LARGE SCALE GENOMIC DNA]</scope>
    <source>
        <strain evidence="1 2">HHB12733</strain>
    </source>
</reference>
<evidence type="ECO:0000313" key="1">
    <source>
        <dbReference type="EMBL" id="KZT61504.1"/>
    </source>
</evidence>
<dbReference type="InParanoid" id="A0A165J896"/>
<dbReference type="Proteomes" id="UP000076842">
    <property type="component" value="Unassembled WGS sequence"/>
</dbReference>
<keyword evidence="2" id="KW-1185">Reference proteome</keyword>
<evidence type="ECO:0000313" key="2">
    <source>
        <dbReference type="Proteomes" id="UP000076842"/>
    </source>
</evidence>
<gene>
    <name evidence="1" type="ORF">CALCODRAFT_491010</name>
</gene>
<dbReference type="AlphaFoldDB" id="A0A165J896"/>